<reference evidence="5" key="2">
    <citation type="submission" date="2023-04" db="EMBL/GenBank/DDBJ databases">
        <authorList>
            <person name="Bruccoleri R.E."/>
            <person name="Oakeley E.J."/>
            <person name="Faust A.-M."/>
            <person name="Dessus-Babus S."/>
            <person name="Altorfer M."/>
            <person name="Burckhardt D."/>
            <person name="Oertli M."/>
            <person name="Naumann U."/>
            <person name="Petersen F."/>
            <person name="Wong J."/>
        </authorList>
    </citation>
    <scope>NUCLEOTIDE SEQUENCE</scope>
    <source>
        <strain evidence="5">GSM-AAB239-AS_SAM_17_03QT</strain>
        <tissue evidence="5">Leaf</tissue>
    </source>
</reference>
<dbReference type="Proteomes" id="UP001140949">
    <property type="component" value="Unassembled WGS sequence"/>
</dbReference>
<keyword evidence="2" id="KW-0694">RNA-binding</keyword>
<dbReference type="InterPro" id="IPR036612">
    <property type="entry name" value="KH_dom_type_1_sf"/>
</dbReference>
<feature type="region of interest" description="Disordered" evidence="3">
    <location>
        <begin position="278"/>
        <end position="335"/>
    </location>
</feature>
<feature type="region of interest" description="Disordered" evidence="3">
    <location>
        <begin position="69"/>
        <end position="153"/>
    </location>
</feature>
<name>A0AAX6F985_IRIPA</name>
<gene>
    <name evidence="5" type="ORF">M6B38_146410</name>
</gene>
<dbReference type="PROSITE" id="PS50084">
    <property type="entry name" value="KH_TYPE_1"/>
    <property type="match status" value="1"/>
</dbReference>
<dbReference type="SMART" id="SM00322">
    <property type="entry name" value="KH"/>
    <property type="match status" value="1"/>
</dbReference>
<feature type="region of interest" description="Disordered" evidence="3">
    <location>
        <begin position="196"/>
        <end position="266"/>
    </location>
</feature>
<evidence type="ECO:0000313" key="5">
    <source>
        <dbReference type="EMBL" id="KAJ6812944.1"/>
    </source>
</evidence>
<dbReference type="EMBL" id="JANAVB010030817">
    <property type="protein sequence ID" value="KAJ6812944.1"/>
    <property type="molecule type" value="Genomic_DNA"/>
</dbReference>
<evidence type="ECO:0000313" key="6">
    <source>
        <dbReference type="Proteomes" id="UP001140949"/>
    </source>
</evidence>
<feature type="compositionally biased region" description="Polar residues" evidence="3">
    <location>
        <begin position="196"/>
        <end position="235"/>
    </location>
</feature>
<feature type="compositionally biased region" description="Polar residues" evidence="3">
    <location>
        <begin position="250"/>
        <end position="266"/>
    </location>
</feature>
<proteinExistence type="predicted"/>
<accession>A0AAX6F985</accession>
<feature type="compositionally biased region" description="Pro residues" evidence="3">
    <location>
        <begin position="324"/>
        <end position="335"/>
    </location>
</feature>
<dbReference type="AlphaFoldDB" id="A0AAX6F985"/>
<dbReference type="Pfam" id="PF00013">
    <property type="entry name" value="KH_1"/>
    <property type="match status" value="1"/>
</dbReference>
<feature type="compositionally biased region" description="Polar residues" evidence="3">
    <location>
        <begin position="300"/>
        <end position="321"/>
    </location>
</feature>
<dbReference type="InterPro" id="IPR004088">
    <property type="entry name" value="KH_dom_type_1"/>
</dbReference>
<evidence type="ECO:0000259" key="4">
    <source>
        <dbReference type="SMART" id="SM00322"/>
    </source>
</evidence>
<dbReference type="SUPFAM" id="SSF54791">
    <property type="entry name" value="Eukaryotic type KH-domain (KH-domain type I)"/>
    <property type="match status" value="1"/>
</dbReference>
<reference evidence="5" key="1">
    <citation type="journal article" date="2023" name="GigaByte">
        <title>Genome assembly of the bearded iris, Iris pallida Lam.</title>
        <authorList>
            <person name="Bruccoleri R.E."/>
            <person name="Oakeley E.J."/>
            <person name="Faust A.M.E."/>
            <person name="Altorfer M."/>
            <person name="Dessus-Babus S."/>
            <person name="Burckhardt D."/>
            <person name="Oertli M."/>
            <person name="Naumann U."/>
            <person name="Petersen F."/>
            <person name="Wong J."/>
        </authorList>
    </citation>
    <scope>NUCLEOTIDE SEQUENCE</scope>
    <source>
        <strain evidence="5">GSM-AAB239-AS_SAM_17_03QT</strain>
    </source>
</reference>
<feature type="domain" description="K Homology" evidence="4">
    <location>
        <begin position="1"/>
        <end position="69"/>
    </location>
</feature>
<feature type="compositionally biased region" description="Polar residues" evidence="3">
    <location>
        <begin position="278"/>
        <end position="291"/>
    </location>
</feature>
<dbReference type="GO" id="GO:0003723">
    <property type="term" value="F:RNA binding"/>
    <property type="evidence" value="ECO:0007669"/>
    <property type="project" value="UniProtKB-UniRule"/>
</dbReference>
<feature type="compositionally biased region" description="Polar residues" evidence="3">
    <location>
        <begin position="121"/>
        <end position="131"/>
    </location>
</feature>
<evidence type="ECO:0000256" key="2">
    <source>
        <dbReference type="PROSITE-ProRule" id="PRU00117"/>
    </source>
</evidence>
<evidence type="ECO:0000256" key="3">
    <source>
        <dbReference type="SAM" id="MobiDB-lite"/>
    </source>
</evidence>
<dbReference type="InterPro" id="IPR004087">
    <property type="entry name" value="KH_dom"/>
</dbReference>
<dbReference type="PANTHER" id="PTHR10288">
    <property type="entry name" value="KH DOMAIN CONTAINING RNA BINDING PROTEIN"/>
    <property type="match status" value="1"/>
</dbReference>
<comment type="caution">
    <text evidence="5">The sequence shown here is derived from an EMBL/GenBank/DDBJ whole genome shotgun (WGS) entry which is preliminary data.</text>
</comment>
<feature type="compositionally biased region" description="Pro residues" evidence="3">
    <location>
        <begin position="89"/>
        <end position="104"/>
    </location>
</feature>
<sequence>MKVPNNKVGLIIGKGGETIKNMQASSGARIQIIPLHPPPGDTSTERTVQIDGTAEQIESAKQLVNEVISENRVRNPQMGGGYSQQGYRPPRPPTNWGPPGPPTQQPGYGYLQAGAYPGQPPQYNMSQTSYGSYPPQPASGGYASGWDQSSNTLTRQSTPAIGYDYYSQQQQQSLVTSSVPTDNSCYNAQQPVYSSQGSYGDASYSQSATGQVPYSGGYNAQPSQTGASQPANSQAGYDPGYGTAHGYSGTAANPTQDGSASNYGSTVGAAATQQGYTSQLPSCSAPTSYPTQAGYGQPAAVSQPSYGQSLQSQKQPVQASYGQIPPPPPNQAAYA</sequence>
<protein>
    <recommendedName>
        <fullName evidence="4">K Homology domain-containing protein</fullName>
    </recommendedName>
</protein>
<organism evidence="5 6">
    <name type="scientific">Iris pallida</name>
    <name type="common">Sweet iris</name>
    <dbReference type="NCBI Taxonomy" id="29817"/>
    <lineage>
        <taxon>Eukaryota</taxon>
        <taxon>Viridiplantae</taxon>
        <taxon>Streptophyta</taxon>
        <taxon>Embryophyta</taxon>
        <taxon>Tracheophyta</taxon>
        <taxon>Spermatophyta</taxon>
        <taxon>Magnoliopsida</taxon>
        <taxon>Liliopsida</taxon>
        <taxon>Asparagales</taxon>
        <taxon>Iridaceae</taxon>
        <taxon>Iridoideae</taxon>
        <taxon>Irideae</taxon>
        <taxon>Iris</taxon>
    </lineage>
</organism>
<evidence type="ECO:0000256" key="1">
    <source>
        <dbReference type="ARBA" id="ARBA00022737"/>
    </source>
</evidence>
<dbReference type="Gene3D" id="3.30.1370.10">
    <property type="entry name" value="K Homology domain, type 1"/>
    <property type="match status" value="1"/>
</dbReference>
<keyword evidence="1" id="KW-0677">Repeat</keyword>
<dbReference type="FunFam" id="3.30.1370.10:FF:000093">
    <property type="entry name" value="KH domain-containing protein"/>
    <property type="match status" value="1"/>
</dbReference>
<keyword evidence="6" id="KW-1185">Reference proteome</keyword>